<dbReference type="PANTHER" id="PTHR30349">
    <property type="entry name" value="PHAGE INTEGRASE-RELATED"/>
    <property type="match status" value="1"/>
</dbReference>
<evidence type="ECO:0000313" key="5">
    <source>
        <dbReference type="EMBL" id="SMG61253.1"/>
    </source>
</evidence>
<dbReference type="EMBL" id="FXAT01000020">
    <property type="protein sequence ID" value="SMG61253.1"/>
    <property type="molecule type" value="Genomic_DNA"/>
</dbReference>
<keyword evidence="2" id="KW-0238">DNA-binding</keyword>
<dbReference type="InterPro" id="IPR013762">
    <property type="entry name" value="Integrase-like_cat_sf"/>
</dbReference>
<dbReference type="Proteomes" id="UP000193228">
    <property type="component" value="Unassembled WGS sequence"/>
</dbReference>
<evidence type="ECO:0000256" key="3">
    <source>
        <dbReference type="ARBA" id="ARBA00023172"/>
    </source>
</evidence>
<dbReference type="GO" id="GO:0006310">
    <property type="term" value="P:DNA recombination"/>
    <property type="evidence" value="ECO:0007669"/>
    <property type="project" value="UniProtKB-KW"/>
</dbReference>
<dbReference type="Pfam" id="PF00589">
    <property type="entry name" value="Phage_integrase"/>
    <property type="match status" value="1"/>
</dbReference>
<dbReference type="Gene3D" id="1.10.443.10">
    <property type="entry name" value="Intergrase catalytic core"/>
    <property type="match status" value="1"/>
</dbReference>
<dbReference type="AlphaFoldDB" id="A0A1X7M6W8"/>
<dbReference type="STRING" id="1515439.SAMN06265784_12056"/>
<dbReference type="GO" id="GO:0003677">
    <property type="term" value="F:DNA binding"/>
    <property type="evidence" value="ECO:0007669"/>
    <property type="project" value="UniProtKB-KW"/>
</dbReference>
<name>A0A1X7M6W8_9BURK</name>
<protein>
    <submittedName>
        <fullName evidence="5">Site-specific recombinase XerD</fullName>
    </submittedName>
</protein>
<dbReference type="InterPro" id="IPR011010">
    <property type="entry name" value="DNA_brk_join_enz"/>
</dbReference>
<dbReference type="GO" id="GO:0015074">
    <property type="term" value="P:DNA integration"/>
    <property type="evidence" value="ECO:0007669"/>
    <property type="project" value="UniProtKB-KW"/>
</dbReference>
<evidence type="ECO:0000256" key="2">
    <source>
        <dbReference type="ARBA" id="ARBA00023125"/>
    </source>
</evidence>
<keyword evidence="1" id="KW-0229">DNA integration</keyword>
<dbReference type="OrthoDB" id="662444at2"/>
<dbReference type="SUPFAM" id="SSF56349">
    <property type="entry name" value="DNA breaking-rejoining enzymes"/>
    <property type="match status" value="1"/>
</dbReference>
<dbReference type="InterPro" id="IPR010998">
    <property type="entry name" value="Integrase_recombinase_N"/>
</dbReference>
<proteinExistence type="predicted"/>
<sequence>MLELYYQYPRVLNRLRAGALGPEMDRIAARFYETGYKPASAKVYLAHIAQFDRFLSLAGCKDSHSINSDLVECFLDRCINQRQRLSSQTAIRHVLQVVNGSSIRHHVEPPCFDSEVLREYGRYLQDVRGLRTKTCEGLMLAARRILKWYDDQYAGEPLSAMTAETVISLVGYLLSASGSYCSRSGSVSDLRSFLRFMKWQGLASEDLSRFVPRVPCWRMAHLPPRLSWDDVNRIVDGVGINDPAALRDRALLLLLATTGLRSRELRALELRDIRWRTGEVVIRSNKGRRDRLVPLSSAAGDALATYILSGRPSTHFKQVFLCHYPPVRPITHSSTLAAIVRRRLERCDLHFPKAGAHLLRHSLATQLVKQRRPIKEVADLLGHRSIDTTAIYVKVALPQLATVALPFPGSES</sequence>
<feature type="domain" description="Tyr recombinase" evidence="4">
    <location>
        <begin position="221"/>
        <end position="405"/>
    </location>
</feature>
<dbReference type="RefSeq" id="WP_085489798.1">
    <property type="nucleotide sequence ID" value="NZ_FXAT01000020.1"/>
</dbReference>
<keyword evidence="6" id="KW-1185">Reference proteome</keyword>
<gene>
    <name evidence="5" type="ORF">SAMN06265784_12056</name>
</gene>
<evidence type="ECO:0000259" key="4">
    <source>
        <dbReference type="PROSITE" id="PS51898"/>
    </source>
</evidence>
<dbReference type="PANTHER" id="PTHR30349:SF90">
    <property type="entry name" value="TYROSINE RECOMBINASE XERD"/>
    <property type="match status" value="1"/>
</dbReference>
<evidence type="ECO:0000313" key="6">
    <source>
        <dbReference type="Proteomes" id="UP000193228"/>
    </source>
</evidence>
<dbReference type="PROSITE" id="PS51898">
    <property type="entry name" value="TYR_RECOMBINASE"/>
    <property type="match status" value="1"/>
</dbReference>
<keyword evidence="3" id="KW-0233">DNA recombination</keyword>
<dbReference type="InterPro" id="IPR050090">
    <property type="entry name" value="Tyrosine_recombinase_XerCD"/>
</dbReference>
<reference evidence="6" key="1">
    <citation type="submission" date="2017-04" db="EMBL/GenBank/DDBJ databases">
        <authorList>
            <person name="Varghese N."/>
            <person name="Submissions S."/>
        </authorList>
    </citation>
    <scope>NUCLEOTIDE SEQUENCE [LARGE SCALE GENOMIC DNA]</scope>
    <source>
        <strain evidence="6">LMG 29540</strain>
    </source>
</reference>
<organism evidence="5 6">
    <name type="scientific">Paraburkholderia susongensis</name>
    <dbReference type="NCBI Taxonomy" id="1515439"/>
    <lineage>
        <taxon>Bacteria</taxon>
        <taxon>Pseudomonadati</taxon>
        <taxon>Pseudomonadota</taxon>
        <taxon>Betaproteobacteria</taxon>
        <taxon>Burkholderiales</taxon>
        <taxon>Burkholderiaceae</taxon>
        <taxon>Paraburkholderia</taxon>
    </lineage>
</organism>
<evidence type="ECO:0000256" key="1">
    <source>
        <dbReference type="ARBA" id="ARBA00022908"/>
    </source>
</evidence>
<dbReference type="InterPro" id="IPR002104">
    <property type="entry name" value="Integrase_catalytic"/>
</dbReference>
<dbReference type="Gene3D" id="1.10.150.130">
    <property type="match status" value="1"/>
</dbReference>
<accession>A0A1X7M6W8</accession>